<dbReference type="OrthoDB" id="1436877at2759"/>
<accession>A0A371FF41</accession>
<evidence type="ECO:0000313" key="2">
    <source>
        <dbReference type="Proteomes" id="UP000257109"/>
    </source>
</evidence>
<comment type="caution">
    <text evidence="1">The sequence shown here is derived from an EMBL/GenBank/DDBJ whole genome shotgun (WGS) entry which is preliminary data.</text>
</comment>
<dbReference type="AlphaFoldDB" id="A0A371FF41"/>
<organism evidence="1 2">
    <name type="scientific">Mucuna pruriens</name>
    <name type="common">Velvet bean</name>
    <name type="synonym">Dolichos pruriens</name>
    <dbReference type="NCBI Taxonomy" id="157652"/>
    <lineage>
        <taxon>Eukaryota</taxon>
        <taxon>Viridiplantae</taxon>
        <taxon>Streptophyta</taxon>
        <taxon>Embryophyta</taxon>
        <taxon>Tracheophyta</taxon>
        <taxon>Spermatophyta</taxon>
        <taxon>Magnoliopsida</taxon>
        <taxon>eudicotyledons</taxon>
        <taxon>Gunneridae</taxon>
        <taxon>Pentapetalae</taxon>
        <taxon>rosids</taxon>
        <taxon>fabids</taxon>
        <taxon>Fabales</taxon>
        <taxon>Fabaceae</taxon>
        <taxon>Papilionoideae</taxon>
        <taxon>50 kb inversion clade</taxon>
        <taxon>NPAAA clade</taxon>
        <taxon>indigoferoid/millettioid clade</taxon>
        <taxon>Phaseoleae</taxon>
        <taxon>Mucuna</taxon>
    </lineage>
</organism>
<dbReference type="EMBL" id="QJKJ01009339">
    <property type="protein sequence ID" value="RDX76917.1"/>
    <property type="molecule type" value="Genomic_DNA"/>
</dbReference>
<name>A0A371FF41_MUCPR</name>
<evidence type="ECO:0000313" key="1">
    <source>
        <dbReference type="EMBL" id="RDX76917.1"/>
    </source>
</evidence>
<sequence length="86" mass="9899">MVRQYEYGFNHALAQARIIYPDLDLSGTDPYKEIVDGRIVDIGQLAVLASRPVWPFLHHSSFGRILNAFSESRPWTSLTTDRFRAF</sequence>
<reference evidence="1" key="1">
    <citation type="submission" date="2018-05" db="EMBL/GenBank/DDBJ databases">
        <title>Draft genome of Mucuna pruriens seed.</title>
        <authorList>
            <person name="Nnadi N.E."/>
            <person name="Vos R."/>
            <person name="Hasami M.H."/>
            <person name="Devisetty U.K."/>
            <person name="Aguiy J.C."/>
        </authorList>
    </citation>
    <scope>NUCLEOTIDE SEQUENCE [LARGE SCALE GENOMIC DNA]</scope>
    <source>
        <strain evidence="1">JCA_2017</strain>
    </source>
</reference>
<feature type="non-terminal residue" evidence="1">
    <location>
        <position position="1"/>
    </location>
</feature>
<protein>
    <submittedName>
        <fullName evidence="1">Uncharacterized protein</fullName>
    </submittedName>
</protein>
<proteinExistence type="predicted"/>
<gene>
    <name evidence="1" type="ORF">CR513_43043</name>
</gene>
<keyword evidence="2" id="KW-1185">Reference proteome</keyword>
<dbReference type="Proteomes" id="UP000257109">
    <property type="component" value="Unassembled WGS sequence"/>
</dbReference>